<dbReference type="InterPro" id="IPR008927">
    <property type="entry name" value="6-PGluconate_DH-like_C_sf"/>
</dbReference>
<dbReference type="GO" id="GO:0006631">
    <property type="term" value="P:fatty acid metabolic process"/>
    <property type="evidence" value="ECO:0007669"/>
    <property type="project" value="InterPro"/>
</dbReference>
<dbReference type="Pfam" id="PF02737">
    <property type="entry name" value="3HCDH_N"/>
    <property type="match status" value="1"/>
</dbReference>
<organism evidence="7 8">
    <name type="scientific">Streptosporangium nondiastaticum</name>
    <dbReference type="NCBI Taxonomy" id="35764"/>
    <lineage>
        <taxon>Bacteria</taxon>
        <taxon>Bacillati</taxon>
        <taxon>Actinomycetota</taxon>
        <taxon>Actinomycetes</taxon>
        <taxon>Streptosporangiales</taxon>
        <taxon>Streptosporangiaceae</taxon>
        <taxon>Streptosporangium</taxon>
    </lineage>
</organism>
<evidence type="ECO:0000256" key="1">
    <source>
        <dbReference type="ARBA" id="ARBA00005086"/>
    </source>
</evidence>
<dbReference type="OrthoDB" id="9771883at2"/>
<dbReference type="InterPro" id="IPR022694">
    <property type="entry name" value="3-OHacyl-CoA_DH"/>
</dbReference>
<dbReference type="Proteomes" id="UP000242427">
    <property type="component" value="Unassembled WGS sequence"/>
</dbReference>
<evidence type="ECO:0000256" key="4">
    <source>
        <dbReference type="PIRSR" id="PIRSR000105-1"/>
    </source>
</evidence>
<reference evidence="7 8" key="1">
    <citation type="submission" date="2018-03" db="EMBL/GenBank/DDBJ databases">
        <title>Chitinolytic properties of Streptosporangium nondiastaticum TBG75A20.</title>
        <authorList>
            <person name="Gayathri V."/>
            <person name="Shiburaj S."/>
        </authorList>
    </citation>
    <scope>NUCLEOTIDE SEQUENCE [LARGE SCALE GENOMIC DNA]</scope>
    <source>
        <strain evidence="7 8">TBG75A20</strain>
    </source>
</reference>
<dbReference type="GO" id="GO:0070403">
    <property type="term" value="F:NAD+ binding"/>
    <property type="evidence" value="ECO:0007669"/>
    <property type="project" value="InterPro"/>
</dbReference>
<keyword evidence="8" id="KW-1185">Reference proteome</keyword>
<evidence type="ECO:0000313" key="8">
    <source>
        <dbReference type="Proteomes" id="UP000242427"/>
    </source>
</evidence>
<dbReference type="Pfam" id="PF00725">
    <property type="entry name" value="3HCDH"/>
    <property type="match status" value="1"/>
</dbReference>
<dbReference type="PIRSF" id="PIRSF000105">
    <property type="entry name" value="HCDH"/>
    <property type="match status" value="1"/>
</dbReference>
<accession>A0A9X7PEE9</accession>
<dbReference type="InterPro" id="IPR006108">
    <property type="entry name" value="3HC_DH_C"/>
</dbReference>
<evidence type="ECO:0000256" key="3">
    <source>
        <dbReference type="ARBA" id="ARBA00023002"/>
    </source>
</evidence>
<keyword evidence="3" id="KW-0560">Oxidoreductase</keyword>
<name>A0A9X7PEE9_9ACTN</name>
<dbReference type="Gene3D" id="3.40.50.720">
    <property type="entry name" value="NAD(P)-binding Rossmann-like Domain"/>
    <property type="match status" value="1"/>
</dbReference>
<dbReference type="InterPro" id="IPR006180">
    <property type="entry name" value="3-OHacyl-CoA_DH_CS"/>
</dbReference>
<sequence length="338" mass="35881">MTPECTPEHAFEHAPECSPEGFPGRLPDWKAVTVVGAGTIGLAWAALFASYGIEVTVTDPREDLDEAVGDALPLLAAGLPGSDASALRSRIRTTHDLAESVAGARLVQENGPENLEFKQQLFARIGRHAPADAVLATSSSGIVASRIAAGLPDEVASRLLVAHPFNPPHLVPLVEIVPGERTAEDVVEAAMAFYRALGKTPVRLRKEIPGFAANRLQSAVLQEAIHLVLSGVVDAGELDTVMKASLGGRYAAVGPFESFHLGGGPGGIRHMMRHLGPGLTEGWQRLGRPELDDDAVAAIVGQTEAAYGHGPEAYRERALLRDRKQLALTAALRRADHR</sequence>
<evidence type="ECO:0000259" key="5">
    <source>
        <dbReference type="Pfam" id="PF00725"/>
    </source>
</evidence>
<comment type="pathway">
    <text evidence="1">Lipid metabolism; butanoate metabolism.</text>
</comment>
<dbReference type="EMBL" id="PXWG01000151">
    <property type="protein sequence ID" value="PSJ24909.1"/>
    <property type="molecule type" value="Genomic_DNA"/>
</dbReference>
<dbReference type="Gene3D" id="1.10.1040.10">
    <property type="entry name" value="N-(1-d-carboxylethyl)-l-norvaline Dehydrogenase, domain 2"/>
    <property type="match status" value="1"/>
</dbReference>
<dbReference type="InterPro" id="IPR036291">
    <property type="entry name" value="NAD(P)-bd_dom_sf"/>
</dbReference>
<dbReference type="SUPFAM" id="SSF51735">
    <property type="entry name" value="NAD(P)-binding Rossmann-fold domains"/>
    <property type="match status" value="1"/>
</dbReference>
<dbReference type="InterPro" id="IPR013328">
    <property type="entry name" value="6PGD_dom2"/>
</dbReference>
<dbReference type="PANTHER" id="PTHR48075:SF5">
    <property type="entry name" value="3-HYDROXYBUTYRYL-COA DEHYDROGENASE"/>
    <property type="match status" value="1"/>
</dbReference>
<dbReference type="GO" id="GO:0016616">
    <property type="term" value="F:oxidoreductase activity, acting on the CH-OH group of donors, NAD or NADP as acceptor"/>
    <property type="evidence" value="ECO:0007669"/>
    <property type="project" value="InterPro"/>
</dbReference>
<dbReference type="InterPro" id="IPR006176">
    <property type="entry name" value="3-OHacyl-CoA_DH_NAD-bd"/>
</dbReference>
<feature type="site" description="Important for catalytic activity" evidence="4">
    <location>
        <position position="163"/>
    </location>
</feature>
<dbReference type="AlphaFoldDB" id="A0A9X7PEE9"/>
<gene>
    <name evidence="7" type="ORF">B7P34_30990</name>
</gene>
<evidence type="ECO:0000313" key="7">
    <source>
        <dbReference type="EMBL" id="PSJ24909.1"/>
    </source>
</evidence>
<evidence type="ECO:0000259" key="6">
    <source>
        <dbReference type="Pfam" id="PF02737"/>
    </source>
</evidence>
<dbReference type="RefSeq" id="WP_106681513.1">
    <property type="nucleotide sequence ID" value="NZ_PXWG01000151.1"/>
</dbReference>
<dbReference type="PROSITE" id="PS00067">
    <property type="entry name" value="3HCDH"/>
    <property type="match status" value="1"/>
</dbReference>
<dbReference type="SUPFAM" id="SSF48179">
    <property type="entry name" value="6-phosphogluconate dehydrogenase C-terminal domain-like"/>
    <property type="match status" value="1"/>
</dbReference>
<comment type="similarity">
    <text evidence="2">Belongs to the 3-hydroxyacyl-CoA dehydrogenase family.</text>
</comment>
<proteinExistence type="inferred from homology"/>
<comment type="caution">
    <text evidence="7">The sequence shown here is derived from an EMBL/GenBank/DDBJ whole genome shotgun (WGS) entry which is preliminary data.</text>
</comment>
<feature type="domain" description="3-hydroxyacyl-CoA dehydrogenase NAD binding" evidence="6">
    <location>
        <begin position="32"/>
        <end position="206"/>
    </location>
</feature>
<dbReference type="PANTHER" id="PTHR48075">
    <property type="entry name" value="3-HYDROXYACYL-COA DEHYDROGENASE FAMILY PROTEIN"/>
    <property type="match status" value="1"/>
</dbReference>
<protein>
    <submittedName>
        <fullName evidence="7">Hydroxylacyl-CoA dehydrogenase</fullName>
    </submittedName>
</protein>
<feature type="domain" description="3-hydroxyacyl-CoA dehydrogenase C-terminal" evidence="5">
    <location>
        <begin position="210"/>
        <end position="276"/>
    </location>
</feature>
<evidence type="ECO:0000256" key="2">
    <source>
        <dbReference type="ARBA" id="ARBA00009463"/>
    </source>
</evidence>